<evidence type="ECO:0000313" key="3">
    <source>
        <dbReference type="EMBL" id="VIO65183.1"/>
    </source>
</evidence>
<evidence type="ECO:0000256" key="1">
    <source>
        <dbReference type="ARBA" id="ARBA00022676"/>
    </source>
</evidence>
<comment type="caution">
    <text evidence="3">The sequence shown here is derived from an EMBL/GenBank/DDBJ whole genome shotgun (WGS) entry which is preliminary data.</text>
</comment>
<keyword evidence="1 3" id="KW-0328">Glycosyltransferase</keyword>
<dbReference type="AlphaFoldDB" id="A0A508SS63"/>
<sequence>MDAAPSSSRSGIAYPADGSMESVQVLGTPVACATYDTALQRIKKLAREPRATAVCPSNTHILGEARHNREFARVLARFDLVLPDGMPVVWALNFRGAGLKDRVYGPYFMQHALRNTPKPWRHFFFGDSEACLAELRRVLVQLQPDIEIVGMLSPPFRPFTEADETAFADTINRADPDFVWVALPGVRMEQWIIDNQARYRRGVFLAVGDAFTLLSGRRSFAPAWMQRMGLTWLYRLSKEPLRLGPRYLRYHSMFVAYWLWEVLRERT</sequence>
<dbReference type="PANTHER" id="PTHR34136">
    <property type="match status" value="1"/>
</dbReference>
<dbReference type="Proteomes" id="UP000328092">
    <property type="component" value="Unassembled WGS sequence"/>
</dbReference>
<dbReference type="NCBIfam" id="TIGR00696">
    <property type="entry name" value="wecG_tagA_cpsF"/>
    <property type="match status" value="1"/>
</dbReference>
<dbReference type="EMBL" id="CAADFC020000004">
    <property type="protein sequence ID" value="VIO65183.1"/>
    <property type="molecule type" value="Genomic_DNA"/>
</dbReference>
<keyword evidence="4" id="KW-1185">Reference proteome</keyword>
<gene>
    <name evidence="3" type="primary">tagA_1</name>
    <name evidence="3" type="ORF">CI1B_02800</name>
</gene>
<accession>A0A508SS63</accession>
<evidence type="ECO:0000256" key="2">
    <source>
        <dbReference type="ARBA" id="ARBA00022679"/>
    </source>
</evidence>
<dbReference type="GO" id="GO:0047244">
    <property type="term" value="F:N-acetylglucosaminyldiphosphoundecaprenol N-acetyl-beta-D-mannosaminyltransferase activity"/>
    <property type="evidence" value="ECO:0007669"/>
    <property type="project" value="UniProtKB-EC"/>
</dbReference>
<dbReference type="EC" id="2.4.1.187" evidence="3"/>
<organism evidence="3 4">
    <name type="scientific">Bradyrhizobium ivorense</name>
    <dbReference type="NCBI Taxonomy" id="2511166"/>
    <lineage>
        <taxon>Bacteria</taxon>
        <taxon>Pseudomonadati</taxon>
        <taxon>Pseudomonadota</taxon>
        <taxon>Alphaproteobacteria</taxon>
        <taxon>Hyphomicrobiales</taxon>
        <taxon>Nitrobacteraceae</taxon>
        <taxon>Bradyrhizobium</taxon>
    </lineage>
</organism>
<evidence type="ECO:0000313" key="4">
    <source>
        <dbReference type="Proteomes" id="UP000328092"/>
    </source>
</evidence>
<name>A0A508SS63_9BRAD</name>
<dbReference type="CDD" id="cd06533">
    <property type="entry name" value="Glyco_transf_WecG_TagA"/>
    <property type="match status" value="1"/>
</dbReference>
<proteinExistence type="predicted"/>
<reference evidence="3" key="1">
    <citation type="submission" date="2019-02" db="EMBL/GenBank/DDBJ databases">
        <authorList>
            <person name="Pothier F.J."/>
        </authorList>
    </citation>
    <scope>NUCLEOTIDE SEQUENCE</scope>
    <source>
        <strain evidence="3">CI-1B</strain>
    </source>
</reference>
<keyword evidence="2 3" id="KW-0808">Transferase</keyword>
<dbReference type="InterPro" id="IPR004629">
    <property type="entry name" value="WecG_TagA_CpsF"/>
</dbReference>
<dbReference type="Pfam" id="PF03808">
    <property type="entry name" value="Glyco_tran_WecG"/>
    <property type="match status" value="1"/>
</dbReference>
<dbReference type="PANTHER" id="PTHR34136:SF1">
    <property type="entry name" value="UDP-N-ACETYL-D-MANNOSAMINURONIC ACID TRANSFERASE"/>
    <property type="match status" value="1"/>
</dbReference>
<protein>
    <submittedName>
        <fullName evidence="3">N-acetylglucosaminyldiphosphoundecaprenol N-acetyl-beta-D-mannosaminyltransferase</fullName>
        <ecNumber evidence="3">2.4.1.187</ecNumber>
    </submittedName>
</protein>